<keyword evidence="2" id="KW-0456">Lyase</keyword>
<evidence type="ECO:0000256" key="2">
    <source>
        <dbReference type="HAMAP-Rule" id="MF_01074"/>
    </source>
</evidence>
<sequence length="414" mass="43496">MTGGLPERAGRRAGEPGPVPVLWIDASNGAAGDMLLAALLDAGADPDVVRAGLARLHVEPIVVEPRPVRRHGFRATLVEVRVSESTTHRRLTDVVEVIRSAGLDESVTAFACAVFDRLAAAEARVHGTGIDQVHFHEVGALDAIADVVGCALALHELGVLAAAVRVVSPVAVGSGQVHAAHGVLPVPAPAVLELLTRAGAPLRAHPASMELCTPTGAALLSTLATGWGPTPPCVPRTVGVGAGQADPAGHANLLRVLIGAASSPPDWRTDTLHQVECTIDDLDPRIWPDLLEQLRDAGAADAWCSPALMRKGRPGQVLSVLVDTDRLDLVCRLVFEQTTTLGVRVGEVHRRALRRDVVTVAVDGSPVRVKRGHLGGRVVNSQPEYDDVLAVARRTGRPLADVLTEVHRLLAAQP</sequence>
<dbReference type="Pfam" id="PF01969">
    <property type="entry name" value="Ni_insertion"/>
    <property type="match status" value="1"/>
</dbReference>
<dbReference type="GO" id="GO:0051604">
    <property type="term" value="P:protein maturation"/>
    <property type="evidence" value="ECO:0007669"/>
    <property type="project" value="UniProtKB-UniRule"/>
</dbReference>
<keyword evidence="4" id="KW-1185">Reference proteome</keyword>
<name>A0A1C5ARM7_9ACTN</name>
<accession>A0A1C5ARM7</accession>
<dbReference type="OrthoDB" id="9765625at2"/>
<comment type="similarity">
    <text evidence="2">Belongs to the LarC family.</text>
</comment>
<dbReference type="PANTHER" id="PTHR36566">
    <property type="entry name" value="NICKEL INSERTION PROTEIN-RELATED"/>
    <property type="match status" value="1"/>
</dbReference>
<dbReference type="Proteomes" id="UP000198797">
    <property type="component" value="Unassembled WGS sequence"/>
</dbReference>
<gene>
    <name evidence="2" type="primary">larC</name>
    <name evidence="3" type="ORF">GA0070216_12361</name>
</gene>
<dbReference type="GO" id="GO:0016151">
    <property type="term" value="F:nickel cation binding"/>
    <property type="evidence" value="ECO:0007669"/>
    <property type="project" value="UniProtKB-UniRule"/>
</dbReference>
<dbReference type="InterPro" id="IPR002822">
    <property type="entry name" value="Ni_insertion"/>
</dbReference>
<reference evidence="4" key="1">
    <citation type="submission" date="2016-06" db="EMBL/GenBank/DDBJ databases">
        <authorList>
            <person name="Varghese N."/>
            <person name="Submissions Spin"/>
        </authorList>
    </citation>
    <scope>NUCLEOTIDE SEQUENCE [LARGE SCALE GENOMIC DNA]</scope>
    <source>
        <strain evidence="4">DSM 44100</strain>
    </source>
</reference>
<dbReference type="HAMAP" id="MF_01074">
    <property type="entry name" value="LarC"/>
    <property type="match status" value="1"/>
</dbReference>
<dbReference type="NCBIfam" id="TIGR00299">
    <property type="entry name" value="nickel pincer cofactor biosynthesis protein LarC"/>
    <property type="match status" value="1"/>
</dbReference>
<evidence type="ECO:0000256" key="1">
    <source>
        <dbReference type="ARBA" id="ARBA00022596"/>
    </source>
</evidence>
<dbReference type="Gene3D" id="3.10.20.300">
    <property type="entry name" value="mk0293 like domain"/>
    <property type="match status" value="1"/>
</dbReference>
<evidence type="ECO:0000313" key="3">
    <source>
        <dbReference type="EMBL" id="SCF47721.1"/>
    </source>
</evidence>
<organism evidence="3 4">
    <name type="scientific">Micromonospora matsumotoense</name>
    <dbReference type="NCBI Taxonomy" id="121616"/>
    <lineage>
        <taxon>Bacteria</taxon>
        <taxon>Bacillati</taxon>
        <taxon>Actinomycetota</taxon>
        <taxon>Actinomycetes</taxon>
        <taxon>Micromonosporales</taxon>
        <taxon>Micromonosporaceae</taxon>
        <taxon>Micromonospora</taxon>
    </lineage>
</organism>
<dbReference type="EMBL" id="FMCU01000023">
    <property type="protein sequence ID" value="SCF47721.1"/>
    <property type="molecule type" value="Genomic_DNA"/>
</dbReference>
<dbReference type="Gene3D" id="3.30.70.1380">
    <property type="entry name" value="Transcriptional regulatory protein pf0864 domain like"/>
    <property type="match status" value="1"/>
</dbReference>
<dbReference type="AlphaFoldDB" id="A0A1C5ARM7"/>
<dbReference type="STRING" id="121616.GA0070216_12361"/>
<dbReference type="PANTHER" id="PTHR36566:SF1">
    <property type="entry name" value="PYRIDINIUM-3,5-BISTHIOCARBOXYLIC ACID MONONUCLEOTIDE NICKEL INSERTION PROTEIN"/>
    <property type="match status" value="1"/>
</dbReference>
<comment type="catalytic activity">
    <reaction evidence="2">
        <text>Ni(II)-pyridinium-3,5-bisthiocarboxylate mononucleotide = pyridinium-3,5-bisthiocarboxylate mononucleotide + Ni(2+)</text>
        <dbReference type="Rhea" id="RHEA:54784"/>
        <dbReference type="ChEBI" id="CHEBI:49786"/>
        <dbReference type="ChEBI" id="CHEBI:137372"/>
        <dbReference type="ChEBI" id="CHEBI:137373"/>
        <dbReference type="EC" id="4.99.1.12"/>
    </reaction>
</comment>
<dbReference type="GO" id="GO:0016829">
    <property type="term" value="F:lyase activity"/>
    <property type="evidence" value="ECO:0007669"/>
    <property type="project" value="UniProtKB-UniRule"/>
</dbReference>
<evidence type="ECO:0000313" key="4">
    <source>
        <dbReference type="Proteomes" id="UP000198797"/>
    </source>
</evidence>
<protein>
    <recommendedName>
        <fullName evidence="2">Pyridinium-3,5-bisthiocarboxylic acid mononucleotide nickel insertion protein</fullName>
        <shortName evidence="2">P2TMN nickel insertion protein</shortName>
        <ecNumber evidence="2">4.99.1.12</ecNumber>
    </recommendedName>
    <alternativeName>
        <fullName evidence="2">Nickel-pincer cofactor biosynthesis protein LarC</fullName>
    </alternativeName>
</protein>
<proteinExistence type="inferred from homology"/>
<dbReference type="EC" id="4.99.1.12" evidence="2"/>
<comment type="function">
    <text evidence="2">Involved in the biosynthesis of a nickel-pincer cofactor ((SCS)Ni(II) pincer complex). Binds Ni(2+), and functions in nickel delivery to pyridinium-3,5-bisthiocarboxylic acid mononucleotide (P2TMN), to form the mature cofactor. Is thus probably required for the activation of nickel-pincer cofactor-dependent enzymes.</text>
</comment>
<keyword evidence="1 2" id="KW-0533">Nickel</keyword>